<sequence>MVHDFHNRVTTFPFSLSLSPGLPHRNSRSFGFSARRTRDAMSSPPSPSFPTIRWPRLLSLLLFFFLVLTYGALGGGRHVMTIPSSTFRSPRALAWDPTAQHFLVGSSLFPAALASVSDAGVTETLVFDPILPAQSSVAALAVDDRRRRLLVGLTNPSALAAYDLRSPRPHRRIFLSPLPDPSAALGGVAVDHSTGAAFVTAGSVVVKVDLDGAVSVLSRSTIFSADPSSEGLGGLVHGRNAYLLVAERGGAGRVFRVDDENGGTKEVLGKALASAAEGIALRADGGAVMARGGAGARWLRSRDAWSEAVIEDEAAVEEGWLATAVAVREGRRAYVLVTPAEEGGGEKGSRIEEVEWRKEREEDTVWLFVLIGAGFAIFLYWRYQMRQLVANMNKKIA</sequence>
<dbReference type="PANTHER" id="PTHR31460">
    <property type="match status" value="1"/>
</dbReference>
<dbReference type="PANTHER" id="PTHR31460:SF3">
    <property type="entry name" value="MESOCENTIN"/>
    <property type="match status" value="1"/>
</dbReference>
<keyword evidence="1" id="KW-0812">Transmembrane</keyword>
<organism evidence="2 3">
    <name type="scientific">Zingiber officinale</name>
    <name type="common">Ginger</name>
    <name type="synonym">Amomum zingiber</name>
    <dbReference type="NCBI Taxonomy" id="94328"/>
    <lineage>
        <taxon>Eukaryota</taxon>
        <taxon>Viridiplantae</taxon>
        <taxon>Streptophyta</taxon>
        <taxon>Embryophyta</taxon>
        <taxon>Tracheophyta</taxon>
        <taxon>Spermatophyta</taxon>
        <taxon>Magnoliopsida</taxon>
        <taxon>Liliopsida</taxon>
        <taxon>Zingiberales</taxon>
        <taxon>Zingiberaceae</taxon>
        <taxon>Zingiber</taxon>
    </lineage>
</organism>
<protein>
    <submittedName>
        <fullName evidence="2">Uncharacterized protein</fullName>
    </submittedName>
</protein>
<dbReference type="OrthoDB" id="1885092at2759"/>
<accession>A0A8J5BZ25</accession>
<gene>
    <name evidence="2" type="ORF">ZIOFF_073756</name>
</gene>
<dbReference type="AlphaFoldDB" id="A0A8J5BZ25"/>
<comment type="caution">
    <text evidence="2">The sequence shown here is derived from an EMBL/GenBank/DDBJ whole genome shotgun (WGS) entry which is preliminary data.</text>
</comment>
<name>A0A8J5BZ25_ZINOF</name>
<proteinExistence type="predicted"/>
<dbReference type="GO" id="GO:0005783">
    <property type="term" value="C:endoplasmic reticulum"/>
    <property type="evidence" value="ECO:0007669"/>
    <property type="project" value="TreeGrafter"/>
</dbReference>
<dbReference type="Proteomes" id="UP000734854">
    <property type="component" value="Unassembled WGS sequence"/>
</dbReference>
<evidence type="ECO:0000256" key="1">
    <source>
        <dbReference type="SAM" id="Phobius"/>
    </source>
</evidence>
<keyword evidence="1" id="KW-1133">Transmembrane helix</keyword>
<feature type="transmembrane region" description="Helical" evidence="1">
    <location>
        <begin position="54"/>
        <end position="73"/>
    </location>
</feature>
<keyword evidence="3" id="KW-1185">Reference proteome</keyword>
<evidence type="ECO:0000313" key="3">
    <source>
        <dbReference type="Proteomes" id="UP000734854"/>
    </source>
</evidence>
<dbReference type="InterPro" id="IPR053224">
    <property type="entry name" value="Sensory_adhesion_molecule"/>
</dbReference>
<keyword evidence="1" id="KW-0472">Membrane</keyword>
<feature type="transmembrane region" description="Helical" evidence="1">
    <location>
        <begin position="365"/>
        <end position="383"/>
    </location>
</feature>
<reference evidence="2 3" key="1">
    <citation type="submission" date="2020-08" db="EMBL/GenBank/DDBJ databases">
        <title>Plant Genome Project.</title>
        <authorList>
            <person name="Zhang R.-G."/>
        </authorList>
    </citation>
    <scope>NUCLEOTIDE SEQUENCE [LARGE SCALE GENOMIC DNA]</scope>
    <source>
        <tissue evidence="2">Rhizome</tissue>
    </source>
</reference>
<evidence type="ECO:0000313" key="2">
    <source>
        <dbReference type="EMBL" id="KAG6469058.1"/>
    </source>
</evidence>
<dbReference type="EMBL" id="JACMSC010000022">
    <property type="protein sequence ID" value="KAG6469058.1"/>
    <property type="molecule type" value="Genomic_DNA"/>
</dbReference>